<keyword evidence="2 4" id="KW-0863">Zinc-finger</keyword>
<feature type="domain" description="PAS" evidence="6">
    <location>
        <begin position="103"/>
        <end position="174"/>
    </location>
</feature>
<evidence type="ECO:0008006" key="10">
    <source>
        <dbReference type="Google" id="ProtNLM"/>
    </source>
</evidence>
<keyword evidence="9" id="KW-1185">Reference proteome</keyword>
<dbReference type="PANTHER" id="PTHR47255">
    <property type="entry name" value="GATA TRANSCRIPTION FACTOR 22-RELATED"/>
    <property type="match status" value="1"/>
</dbReference>
<dbReference type="InterPro" id="IPR052138">
    <property type="entry name" value="GATA_ZnFinger_Domain"/>
</dbReference>
<evidence type="ECO:0000259" key="7">
    <source>
        <dbReference type="PROSITE" id="PS50114"/>
    </source>
</evidence>
<dbReference type="InterPro" id="IPR013088">
    <property type="entry name" value="Znf_NHR/GATA"/>
</dbReference>
<dbReference type="Proteomes" id="UP000224634">
    <property type="component" value="Unassembled WGS sequence"/>
</dbReference>
<dbReference type="Pfam" id="PF08447">
    <property type="entry name" value="PAS_3"/>
    <property type="match status" value="1"/>
</dbReference>
<comment type="caution">
    <text evidence="8">The sequence shown here is derived from an EMBL/GenBank/DDBJ whole genome shotgun (WGS) entry which is preliminary data.</text>
</comment>
<evidence type="ECO:0000256" key="4">
    <source>
        <dbReference type="PROSITE-ProRule" id="PRU00094"/>
    </source>
</evidence>
<feature type="compositionally biased region" description="Polar residues" evidence="5">
    <location>
        <begin position="302"/>
        <end position="331"/>
    </location>
</feature>
<evidence type="ECO:0000259" key="6">
    <source>
        <dbReference type="PROSITE" id="PS50112"/>
    </source>
</evidence>
<organism evidence="8 9">
    <name type="scientific">Polytolypa hystricis (strain UAMH7299)</name>
    <dbReference type="NCBI Taxonomy" id="1447883"/>
    <lineage>
        <taxon>Eukaryota</taxon>
        <taxon>Fungi</taxon>
        <taxon>Dikarya</taxon>
        <taxon>Ascomycota</taxon>
        <taxon>Pezizomycotina</taxon>
        <taxon>Eurotiomycetes</taxon>
        <taxon>Eurotiomycetidae</taxon>
        <taxon>Onygenales</taxon>
        <taxon>Onygenales incertae sedis</taxon>
        <taxon>Polytolypa</taxon>
    </lineage>
</organism>
<evidence type="ECO:0000256" key="2">
    <source>
        <dbReference type="ARBA" id="ARBA00022771"/>
    </source>
</evidence>
<dbReference type="PROSITE" id="PS50114">
    <property type="entry name" value="GATA_ZN_FINGER_2"/>
    <property type="match status" value="1"/>
</dbReference>
<name>A0A2B7Z056_POLH7</name>
<dbReference type="SUPFAM" id="SSF55785">
    <property type="entry name" value="PYP-like sensor domain (PAS domain)"/>
    <property type="match status" value="1"/>
</dbReference>
<gene>
    <name evidence="8" type="ORF">AJ80_01026</name>
</gene>
<sequence>MSASDQTFAQSQSNFYANFPFGLNAVRTSSEDFDTFLQSPPSTDNQYMIANHSLSADQSSTLSHLPPGASQQVDDHLKAAPKYATNTDFTDRAALGTPLESAPRKGVQHMLETGLKDLMQIIDRSGRILYVSHSCKTVTGYDREELKGRFVSEYIHPDDSPTLAREFSEAIATGDSFKFYYRFRKGDGAYIILEAHGRVYSTNNAATIGPGTASNQSPVFSIIARPYLTKKSRLRDSFLEHKLENERLTKRIAELKREEEDEGDQQYSRRSEVLTPPDPGMSAYFLYGPYSNGPSGIDSASILASSKPNPRLQSPNNTIPQTATSKSSGPEGNSYLDDVEIMTGLRYRDGERSQGLSLGNPNGALVHTAAPIFFPVDRQDRNAGGNDRKRKMKTTEEYVCMDCGTLSSPEWRRGPNGRKTLCNACGLRWAKQEKRMQTSAAAKALKRKTLDLH</sequence>
<dbReference type="SUPFAM" id="SSF57716">
    <property type="entry name" value="Glucocorticoid receptor-like (DNA-binding domain)"/>
    <property type="match status" value="1"/>
</dbReference>
<evidence type="ECO:0000313" key="8">
    <source>
        <dbReference type="EMBL" id="PGH27316.1"/>
    </source>
</evidence>
<dbReference type="OrthoDB" id="2162994at2759"/>
<protein>
    <recommendedName>
        <fullName evidence="10">White collar 2 protein</fullName>
    </recommendedName>
</protein>
<dbReference type="EMBL" id="PDNA01000008">
    <property type="protein sequence ID" value="PGH27316.1"/>
    <property type="molecule type" value="Genomic_DNA"/>
</dbReference>
<dbReference type="GO" id="GO:0043565">
    <property type="term" value="F:sequence-specific DNA binding"/>
    <property type="evidence" value="ECO:0007669"/>
    <property type="project" value="InterPro"/>
</dbReference>
<dbReference type="Pfam" id="PF00320">
    <property type="entry name" value="GATA"/>
    <property type="match status" value="1"/>
</dbReference>
<dbReference type="GO" id="GO:0006355">
    <property type="term" value="P:regulation of DNA-templated transcription"/>
    <property type="evidence" value="ECO:0007669"/>
    <property type="project" value="InterPro"/>
</dbReference>
<dbReference type="InterPro" id="IPR000679">
    <property type="entry name" value="Znf_GATA"/>
</dbReference>
<dbReference type="NCBIfam" id="TIGR00229">
    <property type="entry name" value="sensory_box"/>
    <property type="match status" value="1"/>
</dbReference>
<dbReference type="SMART" id="SM00401">
    <property type="entry name" value="ZnF_GATA"/>
    <property type="match status" value="1"/>
</dbReference>
<feature type="domain" description="GATA-type" evidence="7">
    <location>
        <begin position="394"/>
        <end position="427"/>
    </location>
</feature>
<dbReference type="SMART" id="SM00091">
    <property type="entry name" value="PAS"/>
    <property type="match status" value="1"/>
</dbReference>
<keyword evidence="3" id="KW-0862">Zinc</keyword>
<feature type="region of interest" description="Disordered" evidence="5">
    <location>
        <begin position="254"/>
        <end position="278"/>
    </location>
</feature>
<dbReference type="InterPro" id="IPR000014">
    <property type="entry name" value="PAS"/>
</dbReference>
<dbReference type="PROSITE" id="PS00344">
    <property type="entry name" value="GATA_ZN_FINGER_1"/>
    <property type="match status" value="1"/>
</dbReference>
<reference evidence="8 9" key="1">
    <citation type="submission" date="2017-10" db="EMBL/GenBank/DDBJ databases">
        <title>Comparative genomics in systemic dimorphic fungi from Ajellomycetaceae.</title>
        <authorList>
            <person name="Munoz J.F."/>
            <person name="Mcewen J.G."/>
            <person name="Clay O.K."/>
            <person name="Cuomo C.A."/>
        </authorList>
    </citation>
    <scope>NUCLEOTIDE SEQUENCE [LARGE SCALE GENOMIC DNA]</scope>
    <source>
        <strain evidence="8 9">UAMH7299</strain>
    </source>
</reference>
<evidence type="ECO:0000256" key="3">
    <source>
        <dbReference type="ARBA" id="ARBA00022833"/>
    </source>
</evidence>
<dbReference type="InterPro" id="IPR013655">
    <property type="entry name" value="PAS_fold_3"/>
</dbReference>
<dbReference type="PROSITE" id="PS50112">
    <property type="entry name" value="PAS"/>
    <property type="match status" value="1"/>
</dbReference>
<dbReference type="InterPro" id="IPR035965">
    <property type="entry name" value="PAS-like_dom_sf"/>
</dbReference>
<proteinExistence type="predicted"/>
<keyword evidence="1" id="KW-0479">Metal-binding</keyword>
<dbReference type="Gene3D" id="3.30.50.10">
    <property type="entry name" value="Erythroid Transcription Factor GATA-1, subunit A"/>
    <property type="match status" value="1"/>
</dbReference>
<accession>A0A2B7Z056</accession>
<dbReference type="CDD" id="cd00202">
    <property type="entry name" value="ZnF_GATA"/>
    <property type="match status" value="1"/>
</dbReference>
<dbReference type="GO" id="GO:0008270">
    <property type="term" value="F:zinc ion binding"/>
    <property type="evidence" value="ECO:0007669"/>
    <property type="project" value="UniProtKB-KW"/>
</dbReference>
<dbReference type="Gene3D" id="3.30.450.20">
    <property type="entry name" value="PAS domain"/>
    <property type="match status" value="1"/>
</dbReference>
<feature type="region of interest" description="Disordered" evidence="5">
    <location>
        <begin position="299"/>
        <end position="335"/>
    </location>
</feature>
<evidence type="ECO:0000313" key="9">
    <source>
        <dbReference type="Proteomes" id="UP000224634"/>
    </source>
</evidence>
<evidence type="ECO:0000256" key="5">
    <source>
        <dbReference type="SAM" id="MobiDB-lite"/>
    </source>
</evidence>
<dbReference type="CDD" id="cd00130">
    <property type="entry name" value="PAS"/>
    <property type="match status" value="1"/>
</dbReference>
<dbReference type="PANTHER" id="PTHR47255:SF4">
    <property type="entry name" value="GATA ZINC FINGER DOMAIN-CONTAINING PROTEIN 12"/>
    <property type="match status" value="1"/>
</dbReference>
<dbReference type="STRING" id="1447883.A0A2B7Z056"/>
<dbReference type="AlphaFoldDB" id="A0A2B7Z056"/>
<evidence type="ECO:0000256" key="1">
    <source>
        <dbReference type="ARBA" id="ARBA00022723"/>
    </source>
</evidence>